<dbReference type="InterPro" id="IPR000020">
    <property type="entry name" value="Anaphylatoxin/fibulin"/>
</dbReference>
<dbReference type="InterPro" id="IPR019742">
    <property type="entry name" value="MacrogloblnA2_CS"/>
</dbReference>
<dbReference type="Ensembl" id="ENSPNAT00000006935.2">
    <property type="protein sequence ID" value="ENSPNAP00000004481.2"/>
    <property type="gene ID" value="ENSPNAG00000031407.1"/>
</dbReference>
<feature type="signal peptide" evidence="5">
    <location>
        <begin position="1"/>
        <end position="31"/>
    </location>
</feature>
<dbReference type="SMART" id="SM01419">
    <property type="entry name" value="Thiol-ester_cl"/>
    <property type="match status" value="1"/>
</dbReference>
<dbReference type="FunFam" id="2.60.40.1940:FF:000001">
    <property type="entry name" value="Complement component C3"/>
    <property type="match status" value="1"/>
</dbReference>
<reference evidence="8 9" key="1">
    <citation type="submission" date="2020-10" db="EMBL/GenBank/DDBJ databases">
        <title>Pygocentrus nattereri (red-bellied piranha) genome, fPygNat1, primary haplotype.</title>
        <authorList>
            <person name="Myers G."/>
            <person name="Meyer A."/>
            <person name="Karagic N."/>
            <person name="Pippel M."/>
            <person name="Winkler S."/>
            <person name="Tracey A."/>
            <person name="Wood J."/>
            <person name="Formenti G."/>
            <person name="Howe K."/>
            <person name="Fedrigo O."/>
            <person name="Jarvis E.D."/>
        </authorList>
    </citation>
    <scope>NUCLEOTIDE SEQUENCE [LARGE SCALE GENOMIC DNA]</scope>
</reference>
<dbReference type="PROSITE" id="PS01178">
    <property type="entry name" value="ANAPHYLATOXIN_2"/>
    <property type="match status" value="1"/>
</dbReference>
<dbReference type="Gene3D" id="2.60.40.690">
    <property type="entry name" value="Alpha-macroglobulin, receptor-binding domain"/>
    <property type="match status" value="1"/>
</dbReference>
<dbReference type="PROSITE" id="PS00477">
    <property type="entry name" value="ALPHA_2_MACROGLOBULIN"/>
    <property type="match status" value="1"/>
</dbReference>
<name>A0A3B4C0X8_PYGNA</name>
<dbReference type="FunFam" id="2.60.40.1930:FF:000008">
    <property type="entry name" value="Complement C3"/>
    <property type="match status" value="1"/>
</dbReference>
<dbReference type="Pfam" id="PF01759">
    <property type="entry name" value="NTR"/>
    <property type="match status" value="1"/>
</dbReference>
<dbReference type="InterPro" id="IPR018081">
    <property type="entry name" value="Anaphylatoxin_comp_syst"/>
</dbReference>
<dbReference type="FunFam" id="2.20.130.20:FF:000001">
    <property type="entry name" value="Complement C3"/>
    <property type="match status" value="1"/>
</dbReference>
<dbReference type="InterPro" id="IPR041555">
    <property type="entry name" value="MG3"/>
</dbReference>
<dbReference type="CDD" id="cd02896">
    <property type="entry name" value="complement_C3_C4_C5"/>
    <property type="match status" value="1"/>
</dbReference>
<evidence type="ECO:0000256" key="2">
    <source>
        <dbReference type="ARBA" id="ARBA00022525"/>
    </source>
</evidence>
<dbReference type="SMART" id="SM00643">
    <property type="entry name" value="C345C"/>
    <property type="match status" value="1"/>
</dbReference>
<evidence type="ECO:0008006" key="10">
    <source>
        <dbReference type="Google" id="ProtNLM"/>
    </source>
</evidence>
<dbReference type="Gene3D" id="2.60.40.1940">
    <property type="match status" value="1"/>
</dbReference>
<dbReference type="InterPro" id="IPR040839">
    <property type="entry name" value="MG4"/>
</dbReference>
<dbReference type="InterPro" id="IPR008930">
    <property type="entry name" value="Terpenoid_cyclase/PrenylTrfase"/>
</dbReference>
<evidence type="ECO:0000313" key="8">
    <source>
        <dbReference type="Ensembl" id="ENSPNAP00000004481.2"/>
    </source>
</evidence>
<dbReference type="SUPFAM" id="SSF50242">
    <property type="entry name" value="TIMP-like"/>
    <property type="match status" value="1"/>
</dbReference>
<evidence type="ECO:0000313" key="9">
    <source>
        <dbReference type="Proteomes" id="UP001501920"/>
    </source>
</evidence>
<dbReference type="InterPro" id="IPR013783">
    <property type="entry name" value="Ig-like_fold"/>
</dbReference>
<dbReference type="SMART" id="SM01360">
    <property type="entry name" value="A2M"/>
    <property type="match status" value="1"/>
</dbReference>
<dbReference type="Gene3D" id="2.60.120.1540">
    <property type="match status" value="1"/>
</dbReference>
<dbReference type="PROSITE" id="PS50189">
    <property type="entry name" value="NTR"/>
    <property type="match status" value="1"/>
</dbReference>
<reference evidence="8" key="2">
    <citation type="submission" date="2025-08" db="UniProtKB">
        <authorList>
            <consortium name="Ensembl"/>
        </authorList>
    </citation>
    <scope>IDENTIFICATION</scope>
</reference>
<dbReference type="Pfam" id="PF07703">
    <property type="entry name" value="A2M_BRD"/>
    <property type="match status" value="1"/>
</dbReference>
<dbReference type="InterPro" id="IPR011626">
    <property type="entry name" value="Alpha-macroglobulin_TED"/>
</dbReference>
<feature type="chain" id="PRO_5043758504" description="Anaphylatoxin-like domain-containing protein" evidence="5">
    <location>
        <begin position="32"/>
        <end position="1587"/>
    </location>
</feature>
<dbReference type="Pfam" id="PF21308">
    <property type="entry name" value="C3_CUB2"/>
    <property type="match status" value="1"/>
</dbReference>
<dbReference type="CDD" id="cd00017">
    <property type="entry name" value="ANATO"/>
    <property type="match status" value="1"/>
</dbReference>
<dbReference type="SUPFAM" id="SSF47686">
    <property type="entry name" value="Anaphylotoxins (complement system)"/>
    <property type="match status" value="1"/>
</dbReference>
<evidence type="ECO:0000256" key="1">
    <source>
        <dbReference type="ARBA" id="ARBA00004613"/>
    </source>
</evidence>
<organism evidence="8 9">
    <name type="scientific">Pygocentrus nattereri</name>
    <name type="common">Red-bellied piranha</name>
    <dbReference type="NCBI Taxonomy" id="42514"/>
    <lineage>
        <taxon>Eukaryota</taxon>
        <taxon>Metazoa</taxon>
        <taxon>Chordata</taxon>
        <taxon>Craniata</taxon>
        <taxon>Vertebrata</taxon>
        <taxon>Euteleostomi</taxon>
        <taxon>Actinopterygii</taxon>
        <taxon>Neopterygii</taxon>
        <taxon>Teleostei</taxon>
        <taxon>Ostariophysi</taxon>
        <taxon>Characiformes</taxon>
        <taxon>Characoidei</taxon>
        <taxon>Pygocentrus</taxon>
    </lineage>
</organism>
<sequence length="1587" mass="177166">RHWQDQTGRMGQVDLLWITAALLSSPLLTLCQPLNILSAPNILRVGSPENVFVEAQDYAGGPLNVRIVVKNHPQKNRELASESVVLSAASNYQALTAIKIPENKEVFNSGPLGKQYVYLQAHFPSGVLEKEVLVSFQSGYIFIQTDKSIYTPSSTVRCRVFSVTPDLQPLDQNEISVEIIVSGRIATLKNKNKKKSPTRYKYAPQKNFTAEFEVKEYVLPTFEVTVNPSKSFFYIDDDRLQVDITAKYLFGNKVEGSAFVVFGVMQGDSRTSLPASLRRENIRDGAGRATLTKEMIQKTFPDIKQLIGNSLYISVSVLTETGSEMVEAQRRGIYIVTSPYTIYFKRTPKFFKPGMPFDVMVYVTNPDQTPAENVDVVVSPGGGQSRTKVNGMAKVTVNTHAGAKTLEIKVKTNDPGIPNNRQDEKQMTALVYTTKGGSSNYLHIGIDVEELKVGDNMKVSLHFVRSDGVRNQDFTYLILSKGLIVQANRFKRQGQSLVTLSVPVTKDMLPSFRVVAYYHVGSSEVVADSVWVDVKDTCMGTLRVEVKEPKKSYEPGERFGLKITGDSAATVGLVAVDKGVFVLNKNRLTQEKIWDIIEKEDTGCTAGSGKDSMGVFYDAGLLFESDKAGGTGSRTSTVDILKRRAATIFEVTQTLIGNYRGDQKKCCADGLRPNKLGYTCERRATFIIDGQECIQAFLTCCKEIQKVKDKNVEEQMLLARSEEEEGYTSADEITSRTQFPESWLWEDRVLPGCQRGQCAITTLNMDNIQLKDSITTWQILAISLSQTHGICVADPYEMVVKKDFFLDLKLPYSAVRNEQLEIKAVLFFKCESIDVCSAASKKGRYRTIVNVDAQSSRSVSYIIVPMELGNHLIEVKAAVYESTLTDGVRKTLKVVSEGVLTTVEEKNVELNPTKLPSGVQVVRMKSAIPERQIPNTPAHTYITVSGQELSMTVQQAISGDFMGRLIVQPGGCGEQNMIYMTLPLIATYYLDTTKQWERVGVHRRAEAIGHIQKGYQNELAYRKADGSYAAWISRPSSTWLTAYVAKVFAMASGLVPIQENVLCSALQWLVLNAQMPDGIFIEKAPVIHGEMVGDVRGKDADASLTAFVLIAMQEGNELCAKSSLAQSMWKAIQYLERRIPSLTNPYAVAMTSYAMANADKFDKALLMRYSSGGGAYWEVTSGHHFSLEATAYALLALVKSMQLEEAGKAVNWLNRQSGSYGTGSTQATIMVFQSVAEYYKQASGYQSGELDVEVSVRGRPDSIRWIFKRETSHLTYSEKVNLNQEFTVTAKGHGVGSLKVITLYYASPTEKESDCRDFDLTIKMERQLKYPGAQESYLLTIETLYKSPTRDATMSILDIGLLTGFVVDEKDLSDLITGSDRYIQKFEMDKQLSERGSLILYLDKVSRGIIDRIAFGVHKISEVAMLQPAGITVYEYYSPDKRCTKFYHPTKKDGALNKLCNEQEGVCECAEENCSIQKKQKIEEKDREKVACQSNIDYGDYLEQGQVRSFRGHTNCRESYGFVEGKVYLIMGQSRDLPKTDGRLQYVLDDQTWIEYWPTYEEGQTPEYRDKYVGITGLAQNLMKFGC</sequence>
<dbReference type="Gene3D" id="2.60.40.1930">
    <property type="match status" value="3"/>
</dbReference>
<dbReference type="Gene3D" id="2.20.130.20">
    <property type="match status" value="1"/>
</dbReference>
<evidence type="ECO:0000256" key="3">
    <source>
        <dbReference type="ARBA" id="ARBA00022966"/>
    </source>
</evidence>
<dbReference type="Gene3D" id="2.60.40.10">
    <property type="entry name" value="Immunoglobulins"/>
    <property type="match status" value="2"/>
</dbReference>
<dbReference type="Gene3D" id="6.20.50.160">
    <property type="match status" value="1"/>
</dbReference>
<dbReference type="PROSITE" id="PS01177">
    <property type="entry name" value="ANAPHYLATOXIN_1"/>
    <property type="match status" value="1"/>
</dbReference>
<feature type="domain" description="Anaphylatoxin-like" evidence="6">
    <location>
        <begin position="666"/>
        <end position="701"/>
    </location>
</feature>
<dbReference type="Gene3D" id="1.20.91.20">
    <property type="entry name" value="Anaphylotoxins (complement system)"/>
    <property type="match status" value="1"/>
</dbReference>
<dbReference type="GO" id="GO:0004866">
    <property type="term" value="F:endopeptidase inhibitor activity"/>
    <property type="evidence" value="ECO:0007669"/>
    <property type="project" value="InterPro"/>
</dbReference>
<dbReference type="Pfam" id="PF01821">
    <property type="entry name" value="ANATO"/>
    <property type="match status" value="1"/>
</dbReference>
<protein>
    <recommendedName>
        <fullName evidence="10">Anaphylatoxin-like domain-containing protein</fullName>
    </recommendedName>
</protein>
<dbReference type="Pfam" id="PF07677">
    <property type="entry name" value="A2M_recep"/>
    <property type="match status" value="1"/>
</dbReference>
<dbReference type="InterPro" id="IPR008993">
    <property type="entry name" value="TIMP-like_OB-fold"/>
</dbReference>
<dbReference type="InterPro" id="IPR001599">
    <property type="entry name" value="Macroglobln_a2"/>
</dbReference>
<dbReference type="Pfam" id="PF00207">
    <property type="entry name" value="A2M"/>
    <property type="match status" value="1"/>
</dbReference>
<dbReference type="PANTHER" id="PTHR11412">
    <property type="entry name" value="MACROGLOBULIN / COMPLEMENT"/>
    <property type="match status" value="1"/>
</dbReference>
<dbReference type="InterPro" id="IPR009048">
    <property type="entry name" value="A-macroglobulin_rcpt-bd"/>
</dbReference>
<evidence type="ECO:0000259" key="7">
    <source>
        <dbReference type="PROSITE" id="PS50189"/>
    </source>
</evidence>
<dbReference type="InterPro" id="IPR041425">
    <property type="entry name" value="C3/4/5_MG1"/>
</dbReference>
<dbReference type="InterPro" id="IPR036595">
    <property type="entry name" value="A-macroglobulin_rcpt-bd_sf"/>
</dbReference>
<dbReference type="Pfam" id="PF07678">
    <property type="entry name" value="TED_complement"/>
    <property type="match status" value="1"/>
</dbReference>
<dbReference type="Proteomes" id="UP001501920">
    <property type="component" value="Chromosome 12"/>
</dbReference>
<evidence type="ECO:0000256" key="5">
    <source>
        <dbReference type="SAM" id="SignalP"/>
    </source>
</evidence>
<keyword evidence="5" id="KW-0732">Signal</keyword>
<accession>A0A3B4C0X8</accession>
<dbReference type="SUPFAM" id="SSF48239">
    <property type="entry name" value="Terpenoid cyclases/Protein prenyltransferases"/>
    <property type="match status" value="1"/>
</dbReference>
<proteinExistence type="predicted"/>
<dbReference type="InterPro" id="IPR001134">
    <property type="entry name" value="Netrin_domain"/>
</dbReference>
<dbReference type="GeneTree" id="ENSGT00940000154063"/>
<dbReference type="InterPro" id="IPR047565">
    <property type="entry name" value="Alpha-macroglob_thiol-ester_cl"/>
</dbReference>
<feature type="domain" description="NTR" evidence="7">
    <location>
        <begin position="1443"/>
        <end position="1587"/>
    </location>
</feature>
<dbReference type="InterPro" id="IPR018933">
    <property type="entry name" value="Netrin_module_non-TIMP"/>
</dbReference>
<dbReference type="Gene3D" id="1.50.10.20">
    <property type="match status" value="1"/>
</dbReference>
<evidence type="ECO:0000256" key="4">
    <source>
        <dbReference type="ARBA" id="ARBA00023157"/>
    </source>
</evidence>
<keyword evidence="2" id="KW-0964">Secreted</keyword>
<evidence type="ECO:0000259" key="6">
    <source>
        <dbReference type="PROSITE" id="PS01178"/>
    </source>
</evidence>
<dbReference type="Pfam" id="PF17791">
    <property type="entry name" value="MG3"/>
    <property type="match status" value="1"/>
</dbReference>
<dbReference type="SMART" id="SM01359">
    <property type="entry name" value="A2M_N_2"/>
    <property type="match status" value="1"/>
</dbReference>
<dbReference type="Pfam" id="PF17790">
    <property type="entry name" value="MG1"/>
    <property type="match status" value="1"/>
</dbReference>
<dbReference type="InterPro" id="IPR048848">
    <property type="entry name" value="C3_CUB2"/>
</dbReference>
<reference evidence="8" key="3">
    <citation type="submission" date="2025-09" db="UniProtKB">
        <authorList>
            <consortium name="Ensembl"/>
        </authorList>
    </citation>
    <scope>IDENTIFICATION</scope>
</reference>
<dbReference type="OMA" id="HNIYKPR"/>
<keyword evidence="3" id="KW-0882">Thioester bond</keyword>
<dbReference type="GO" id="GO:0005615">
    <property type="term" value="C:extracellular space"/>
    <property type="evidence" value="ECO:0007669"/>
    <property type="project" value="InterPro"/>
</dbReference>
<keyword evidence="9" id="KW-1185">Reference proteome</keyword>
<dbReference type="PANTHER" id="PTHR11412:SF81">
    <property type="entry name" value="COMPLEMENT C3"/>
    <property type="match status" value="1"/>
</dbReference>
<keyword evidence="4" id="KW-1015">Disulfide bond</keyword>
<dbReference type="Gene3D" id="2.40.50.120">
    <property type="match status" value="1"/>
</dbReference>
<dbReference type="SMART" id="SM01361">
    <property type="entry name" value="A2M_recep"/>
    <property type="match status" value="1"/>
</dbReference>
<dbReference type="InterPro" id="IPR050473">
    <property type="entry name" value="A2M/Complement_sys"/>
</dbReference>
<dbReference type="SMART" id="SM00104">
    <property type="entry name" value="ANATO"/>
    <property type="match status" value="1"/>
</dbReference>
<dbReference type="SUPFAM" id="SSF49410">
    <property type="entry name" value="Alpha-macroglobulin receptor domain"/>
    <property type="match status" value="1"/>
</dbReference>
<dbReference type="InterPro" id="IPR011625">
    <property type="entry name" value="A2M_N_BRD"/>
</dbReference>
<dbReference type="Pfam" id="PF17789">
    <property type="entry name" value="MG4"/>
    <property type="match status" value="1"/>
</dbReference>
<comment type="subcellular location">
    <subcellularLocation>
        <location evidence="1">Secreted</location>
    </subcellularLocation>
</comment>